<feature type="compositionally biased region" description="Pro residues" evidence="1">
    <location>
        <begin position="117"/>
        <end position="130"/>
    </location>
</feature>
<dbReference type="OrthoDB" id="5974854at2"/>
<proteinExistence type="predicted"/>
<organism evidence="2 3">
    <name type="scientific">Azotobacter beijerinckii</name>
    <dbReference type="NCBI Taxonomy" id="170623"/>
    <lineage>
        <taxon>Bacteria</taxon>
        <taxon>Pseudomonadati</taxon>
        <taxon>Pseudomonadota</taxon>
        <taxon>Gammaproteobacteria</taxon>
        <taxon>Pseudomonadales</taxon>
        <taxon>Pseudomonadaceae</taxon>
        <taxon>Azotobacter</taxon>
    </lineage>
</organism>
<evidence type="ECO:0000313" key="2">
    <source>
        <dbReference type="EMBL" id="SEI73622.1"/>
    </source>
</evidence>
<dbReference type="AlphaFoldDB" id="A0A1H6TCV4"/>
<dbReference type="EMBL" id="FNYQ01000019">
    <property type="protein sequence ID" value="SEI73622.1"/>
    <property type="molecule type" value="Genomic_DNA"/>
</dbReference>
<name>A0A1H6TCV4_9GAMM</name>
<accession>A0A1H6TCV4</accession>
<sequence length="130" mass="13564">MSGFSRHRPALVPCLVALALLLAMSMKPVLDSLGELHDLSHAPLGGHARLGHPSGHDGDLIAQAESDEEGGGGLHALLHSVHCAGHSVLVALADFPCLAVVPTCDAQPPDESQRLPVSPPRVPYRPPIFA</sequence>
<protein>
    <submittedName>
        <fullName evidence="2">Uncharacterized protein</fullName>
    </submittedName>
</protein>
<evidence type="ECO:0000313" key="3">
    <source>
        <dbReference type="Proteomes" id="UP000199250"/>
    </source>
</evidence>
<dbReference type="Proteomes" id="UP000199250">
    <property type="component" value="Unassembled WGS sequence"/>
</dbReference>
<feature type="region of interest" description="Disordered" evidence="1">
    <location>
        <begin position="107"/>
        <end position="130"/>
    </location>
</feature>
<gene>
    <name evidence="2" type="ORF">SAMN04244572_01499</name>
</gene>
<evidence type="ECO:0000256" key="1">
    <source>
        <dbReference type="SAM" id="MobiDB-lite"/>
    </source>
</evidence>
<reference evidence="2 3" key="1">
    <citation type="submission" date="2016-10" db="EMBL/GenBank/DDBJ databases">
        <authorList>
            <person name="de Groot N.N."/>
        </authorList>
    </citation>
    <scope>NUCLEOTIDE SEQUENCE [LARGE SCALE GENOMIC DNA]</scope>
    <source>
        <strain evidence="2 3">DSM 373</strain>
    </source>
</reference>